<keyword evidence="2" id="KW-1185">Reference proteome</keyword>
<accession>A0AAE0CSI0</accession>
<dbReference type="PANTHER" id="PTHR33710:SF77">
    <property type="entry name" value="DNASE I-LIKE SUPERFAMILY PROTEIN"/>
    <property type="match status" value="1"/>
</dbReference>
<dbReference type="PANTHER" id="PTHR33710">
    <property type="entry name" value="BNAC02G09200D PROTEIN"/>
    <property type="match status" value="1"/>
</dbReference>
<evidence type="ECO:0000313" key="1">
    <source>
        <dbReference type="EMBL" id="KAK2661827.1"/>
    </source>
</evidence>
<evidence type="ECO:0000313" key="2">
    <source>
        <dbReference type="Proteomes" id="UP001280121"/>
    </source>
</evidence>
<gene>
    <name evidence="1" type="ORF">Ddye_000401</name>
</gene>
<protein>
    <recommendedName>
        <fullName evidence="3">Exo_endo_phos domain-containing protein</fullName>
    </recommendedName>
</protein>
<organism evidence="1 2">
    <name type="scientific">Dipteronia dyeriana</name>
    <dbReference type="NCBI Taxonomy" id="168575"/>
    <lineage>
        <taxon>Eukaryota</taxon>
        <taxon>Viridiplantae</taxon>
        <taxon>Streptophyta</taxon>
        <taxon>Embryophyta</taxon>
        <taxon>Tracheophyta</taxon>
        <taxon>Spermatophyta</taxon>
        <taxon>Magnoliopsida</taxon>
        <taxon>eudicotyledons</taxon>
        <taxon>Gunneridae</taxon>
        <taxon>Pentapetalae</taxon>
        <taxon>rosids</taxon>
        <taxon>malvids</taxon>
        <taxon>Sapindales</taxon>
        <taxon>Sapindaceae</taxon>
        <taxon>Hippocastanoideae</taxon>
        <taxon>Acereae</taxon>
        <taxon>Dipteronia</taxon>
    </lineage>
</organism>
<dbReference type="Gene3D" id="3.60.10.10">
    <property type="entry name" value="Endonuclease/exonuclease/phosphatase"/>
    <property type="match status" value="1"/>
</dbReference>
<dbReference type="Proteomes" id="UP001280121">
    <property type="component" value="Unassembled WGS sequence"/>
</dbReference>
<dbReference type="EMBL" id="JANJYI010000001">
    <property type="protein sequence ID" value="KAK2661827.1"/>
    <property type="molecule type" value="Genomic_DNA"/>
</dbReference>
<comment type="caution">
    <text evidence="1">The sequence shown here is derived from an EMBL/GenBank/DDBJ whole genome shotgun (WGS) entry which is preliminary data.</text>
</comment>
<evidence type="ECO:0008006" key="3">
    <source>
        <dbReference type="Google" id="ProtNLM"/>
    </source>
</evidence>
<dbReference type="SUPFAM" id="SSF56219">
    <property type="entry name" value="DNase I-like"/>
    <property type="match status" value="1"/>
</dbReference>
<sequence>MRDCPWVCMGDFNEIMFYNEEIGGTRINWKDLARFREVVEECKPEDMGFRDPKFTWSNKREGPTMILERLDRGWPM</sequence>
<name>A0AAE0CSI0_9ROSI</name>
<proteinExistence type="predicted"/>
<dbReference type="AlphaFoldDB" id="A0AAE0CSI0"/>
<reference evidence="1" key="1">
    <citation type="journal article" date="2023" name="Plant J.">
        <title>Genome sequences and population genomics provide insights into the demographic history, inbreeding, and mutation load of two 'living fossil' tree species of Dipteronia.</title>
        <authorList>
            <person name="Feng Y."/>
            <person name="Comes H.P."/>
            <person name="Chen J."/>
            <person name="Zhu S."/>
            <person name="Lu R."/>
            <person name="Zhang X."/>
            <person name="Li P."/>
            <person name="Qiu J."/>
            <person name="Olsen K.M."/>
            <person name="Qiu Y."/>
        </authorList>
    </citation>
    <scope>NUCLEOTIDE SEQUENCE</scope>
    <source>
        <strain evidence="1">KIB01</strain>
    </source>
</reference>
<dbReference type="InterPro" id="IPR036691">
    <property type="entry name" value="Endo/exonu/phosph_ase_sf"/>
</dbReference>